<evidence type="ECO:0000259" key="1">
    <source>
        <dbReference type="Pfam" id="PF06114"/>
    </source>
</evidence>
<dbReference type="Pfam" id="PF06114">
    <property type="entry name" value="Peptidase_M78"/>
    <property type="match status" value="1"/>
</dbReference>
<feature type="domain" description="IrrE N-terminal-like" evidence="1">
    <location>
        <begin position="6"/>
        <end position="53"/>
    </location>
</feature>
<sequence>MQGSFNELLADYFAVCILMPREWVKEKWAEVKDLDKMAEIFDVPKSAMCIRLKRLGLT</sequence>
<dbReference type="InterPro" id="IPR010359">
    <property type="entry name" value="IrrE_HExxH"/>
</dbReference>
<protein>
    <recommendedName>
        <fullName evidence="1">IrrE N-terminal-like domain-containing protein</fullName>
    </recommendedName>
</protein>
<dbReference type="EMBL" id="BARS01044432">
    <property type="protein sequence ID" value="GAG36112.1"/>
    <property type="molecule type" value="Genomic_DNA"/>
</dbReference>
<comment type="caution">
    <text evidence="2">The sequence shown here is derived from an EMBL/GenBank/DDBJ whole genome shotgun (WGS) entry which is preliminary data.</text>
</comment>
<reference evidence="2" key="1">
    <citation type="journal article" date="2014" name="Front. Microbiol.">
        <title>High frequency of phylogenetically diverse reductive dehalogenase-homologous genes in deep subseafloor sedimentary metagenomes.</title>
        <authorList>
            <person name="Kawai M."/>
            <person name="Futagami T."/>
            <person name="Toyoda A."/>
            <person name="Takaki Y."/>
            <person name="Nishi S."/>
            <person name="Hori S."/>
            <person name="Arai W."/>
            <person name="Tsubouchi T."/>
            <person name="Morono Y."/>
            <person name="Uchiyama I."/>
            <person name="Ito T."/>
            <person name="Fujiyama A."/>
            <person name="Inagaki F."/>
            <person name="Takami H."/>
        </authorList>
    </citation>
    <scope>NUCLEOTIDE SEQUENCE</scope>
    <source>
        <strain evidence="2">Expedition CK06-06</strain>
    </source>
</reference>
<name>X0XLA6_9ZZZZ</name>
<organism evidence="2">
    <name type="scientific">marine sediment metagenome</name>
    <dbReference type="NCBI Taxonomy" id="412755"/>
    <lineage>
        <taxon>unclassified sequences</taxon>
        <taxon>metagenomes</taxon>
        <taxon>ecological metagenomes</taxon>
    </lineage>
</organism>
<gene>
    <name evidence="2" type="ORF">S01H1_67127</name>
</gene>
<accession>X0XLA6</accession>
<proteinExistence type="predicted"/>
<evidence type="ECO:0000313" key="2">
    <source>
        <dbReference type="EMBL" id="GAG36112.1"/>
    </source>
</evidence>
<dbReference type="AlphaFoldDB" id="X0XLA6"/>